<dbReference type="SUPFAM" id="SSF75304">
    <property type="entry name" value="Amidase signature (AS) enzymes"/>
    <property type="match status" value="1"/>
</dbReference>
<gene>
    <name evidence="2" type="ORF">EDB81DRAFT_652715</name>
</gene>
<dbReference type="NCBIfam" id="NF005127">
    <property type="entry name" value="PRK06565.1"/>
    <property type="match status" value="1"/>
</dbReference>
<dbReference type="EMBL" id="JAGMUV010000009">
    <property type="protein sequence ID" value="KAH7143540.1"/>
    <property type="molecule type" value="Genomic_DNA"/>
</dbReference>
<evidence type="ECO:0000313" key="2">
    <source>
        <dbReference type="EMBL" id="KAH7143540.1"/>
    </source>
</evidence>
<organism evidence="2 3">
    <name type="scientific">Dactylonectria macrodidyma</name>
    <dbReference type="NCBI Taxonomy" id="307937"/>
    <lineage>
        <taxon>Eukaryota</taxon>
        <taxon>Fungi</taxon>
        <taxon>Dikarya</taxon>
        <taxon>Ascomycota</taxon>
        <taxon>Pezizomycotina</taxon>
        <taxon>Sordariomycetes</taxon>
        <taxon>Hypocreomycetidae</taxon>
        <taxon>Hypocreales</taxon>
        <taxon>Nectriaceae</taxon>
        <taxon>Dactylonectria</taxon>
    </lineage>
</organism>
<dbReference type="AlphaFoldDB" id="A0A9P9ESD3"/>
<evidence type="ECO:0000259" key="1">
    <source>
        <dbReference type="Pfam" id="PF01425"/>
    </source>
</evidence>
<protein>
    <submittedName>
        <fullName evidence="2">Amidase signature domain-containing protein</fullName>
    </submittedName>
</protein>
<reference evidence="2" key="1">
    <citation type="journal article" date="2021" name="Nat. Commun.">
        <title>Genetic determinants of endophytism in the Arabidopsis root mycobiome.</title>
        <authorList>
            <person name="Mesny F."/>
            <person name="Miyauchi S."/>
            <person name="Thiergart T."/>
            <person name="Pickel B."/>
            <person name="Atanasova L."/>
            <person name="Karlsson M."/>
            <person name="Huettel B."/>
            <person name="Barry K.W."/>
            <person name="Haridas S."/>
            <person name="Chen C."/>
            <person name="Bauer D."/>
            <person name="Andreopoulos W."/>
            <person name="Pangilinan J."/>
            <person name="LaButti K."/>
            <person name="Riley R."/>
            <person name="Lipzen A."/>
            <person name="Clum A."/>
            <person name="Drula E."/>
            <person name="Henrissat B."/>
            <person name="Kohler A."/>
            <person name="Grigoriev I.V."/>
            <person name="Martin F.M."/>
            <person name="Hacquard S."/>
        </authorList>
    </citation>
    <scope>NUCLEOTIDE SEQUENCE</scope>
    <source>
        <strain evidence="2">MPI-CAGE-AT-0147</strain>
    </source>
</reference>
<name>A0A9P9ESD3_9HYPO</name>
<dbReference type="Pfam" id="PF01425">
    <property type="entry name" value="Amidase"/>
    <property type="match status" value="1"/>
</dbReference>
<dbReference type="InterPro" id="IPR023631">
    <property type="entry name" value="Amidase_dom"/>
</dbReference>
<proteinExistence type="predicted"/>
<comment type="caution">
    <text evidence="2">The sequence shown here is derived from an EMBL/GenBank/DDBJ whole genome shotgun (WGS) entry which is preliminary data.</text>
</comment>
<dbReference type="Gene3D" id="3.90.1300.10">
    <property type="entry name" value="Amidase signature (AS) domain"/>
    <property type="match status" value="1"/>
</dbReference>
<accession>A0A9P9ESD3</accession>
<keyword evidence="3" id="KW-1185">Reference proteome</keyword>
<dbReference type="OrthoDB" id="566138at2759"/>
<dbReference type="InterPro" id="IPR036928">
    <property type="entry name" value="AS_sf"/>
</dbReference>
<dbReference type="Proteomes" id="UP000738349">
    <property type="component" value="Unassembled WGS sequence"/>
</dbReference>
<dbReference type="PANTHER" id="PTHR42678">
    <property type="entry name" value="AMIDASE"/>
    <property type="match status" value="1"/>
</dbReference>
<dbReference type="PANTHER" id="PTHR42678:SF11">
    <property type="entry name" value="AMIDASE FAMILY PROTEIN"/>
    <property type="match status" value="1"/>
</dbReference>
<feature type="domain" description="Amidase" evidence="1">
    <location>
        <begin position="31"/>
        <end position="537"/>
    </location>
</feature>
<sequence>MAHLNSLSLVEASISDLRQALDTRALTSVQLVALYLHRIGKYDHRGPSLNSIVVLNPNVFEEAQTSDDYRVSGRPPRSLEGIPFTVKDSFKVKGLTVAAGSAAFANLVASSDAAIVESLRNAGAILLGKTNMPPMADGGPQRGLYGRAESPYNPMYGTTAYASGSSNGSGTSTTASFAAFGFAGETVTSGRSPASNNALVGYSPSRGVIPGRGQWPLYSMCDVIVPHTRSMRDLFDVLNVIVADDLKSVPGLDFWRNQKFVSVPACSEVRSADYHGLEDEKALQGKRIAVPRCYLGARGALPATVCSDSILELWNQARADLESLGATVVETDFPLMEQYTKKDFPGQSSNVPGVSNEWVSLERCEMIALSWDDFLRENGDETYPDLLAADPDRIHPLVAPMDDPSLHTEAQNQVRYSDMFDAVRARKSDIYGLLGCEQAVHALEDMRKRLYEDWMDSNGFDLIVFPTNGDVPYADADENRESMLHALQEGIKYSNGGRALKHLGIPCISVPMGTTRDKKMPVGLNLCSKAWDDDNLLRWAFAYEAGSKRRTTPPLTPAIPSDEIDLRNEHPVSSRKGTPVLDIETNSCEREETAEEEIRIVSVSGSVAVTDPAVQLASVSVFANGDPAEGLTMGDGKWTFKGRLQRSKRVERFPTPTTVPKDQFMVVIIATASNGRSAAKMLMID</sequence>
<evidence type="ECO:0000313" key="3">
    <source>
        <dbReference type="Proteomes" id="UP000738349"/>
    </source>
</evidence>